<dbReference type="PANTHER" id="PTHR43861">
    <property type="entry name" value="TRANS-ACONITATE 2-METHYLTRANSFERASE-RELATED"/>
    <property type="match status" value="1"/>
</dbReference>
<organism evidence="3 4">
    <name type="scientific">Caloranaerobacter azorensis H53214</name>
    <dbReference type="NCBI Taxonomy" id="1156417"/>
    <lineage>
        <taxon>Bacteria</taxon>
        <taxon>Bacillati</taxon>
        <taxon>Bacillota</taxon>
        <taxon>Tissierellia</taxon>
        <taxon>Tissierellales</taxon>
        <taxon>Thermohalobacteraceae</taxon>
        <taxon>Caloranaerobacter</taxon>
    </lineage>
</organism>
<keyword evidence="1 3" id="KW-0808">Transferase</keyword>
<evidence type="ECO:0000256" key="1">
    <source>
        <dbReference type="ARBA" id="ARBA00022679"/>
    </source>
</evidence>
<reference evidence="3 4" key="1">
    <citation type="submission" date="2013-12" db="EMBL/GenBank/DDBJ databases">
        <title>Draft genome sequence of Caloranaerobacter sp. H53214.</title>
        <authorList>
            <person name="Jiang L.J."/>
            <person name="Shao Z.Z."/>
            <person name="Long M.N."/>
        </authorList>
    </citation>
    <scope>NUCLEOTIDE SEQUENCE [LARGE SCALE GENOMIC DNA]</scope>
    <source>
        <strain evidence="3 4">H53214</strain>
    </source>
</reference>
<keyword evidence="3" id="KW-0489">Methyltransferase</keyword>
<accession>A0A096DKA4</accession>
<dbReference type="InterPro" id="IPR029063">
    <property type="entry name" value="SAM-dependent_MTases_sf"/>
</dbReference>
<dbReference type="Proteomes" id="UP000029622">
    <property type="component" value="Unassembled WGS sequence"/>
</dbReference>
<protein>
    <submittedName>
        <fullName evidence="3">Methyltransferase</fullName>
    </submittedName>
</protein>
<dbReference type="GO" id="GO:0008168">
    <property type="term" value="F:methyltransferase activity"/>
    <property type="evidence" value="ECO:0007669"/>
    <property type="project" value="UniProtKB-KW"/>
</dbReference>
<dbReference type="Pfam" id="PF13649">
    <property type="entry name" value="Methyltransf_25"/>
    <property type="match status" value="1"/>
</dbReference>
<name>A0A096DKA4_9FIRM</name>
<dbReference type="SUPFAM" id="SSF53335">
    <property type="entry name" value="S-adenosyl-L-methionine-dependent methyltransferases"/>
    <property type="match status" value="1"/>
</dbReference>
<dbReference type="AlphaFoldDB" id="A0A096DKA4"/>
<sequence length="245" mass="29529">MHSYKDFAYFYDKLMEDVDYKKWFEYVLMILKRLEVTPKKVLEIACGTGNFTKYLCDNDYDVTCFDLSEDMLSVAYDKLNIYRNVTILKQDMRLFNINKKFDMVISVCDGINYITAYEDLVNVFKRVKLHLEEDGIFIFDISSYYKLHEIIGNNTFVEENDNIFYVWENYFDEHDNICELYITFFVKQGSKYIRFDENHIQKAYSIDEIVNALREAGFKNIDYYESFTFNKPNDKSERIHFIVRK</sequence>
<gene>
    <name evidence="3" type="ORF">Y919_10460</name>
</gene>
<dbReference type="Gene3D" id="3.40.50.150">
    <property type="entry name" value="Vaccinia Virus protein VP39"/>
    <property type="match status" value="1"/>
</dbReference>
<proteinExistence type="predicted"/>
<dbReference type="Gene3D" id="2.20.25.110">
    <property type="entry name" value="S-adenosyl-L-methionine-dependent methyltransferases"/>
    <property type="match status" value="1"/>
</dbReference>
<dbReference type="RefSeq" id="WP_035164537.1">
    <property type="nucleotide sequence ID" value="NZ_AZTB01000065.1"/>
</dbReference>
<evidence type="ECO:0000313" key="3">
    <source>
        <dbReference type="EMBL" id="KGG79711.1"/>
    </source>
</evidence>
<dbReference type="EMBL" id="AZTB01000065">
    <property type="protein sequence ID" value="KGG79711.1"/>
    <property type="molecule type" value="Genomic_DNA"/>
</dbReference>
<dbReference type="GO" id="GO:0032259">
    <property type="term" value="P:methylation"/>
    <property type="evidence" value="ECO:0007669"/>
    <property type="project" value="UniProtKB-KW"/>
</dbReference>
<evidence type="ECO:0000259" key="2">
    <source>
        <dbReference type="Pfam" id="PF13649"/>
    </source>
</evidence>
<dbReference type="PANTHER" id="PTHR43861:SF6">
    <property type="entry name" value="METHYLTRANSFERASE TYPE 11"/>
    <property type="match status" value="1"/>
</dbReference>
<dbReference type="CDD" id="cd02440">
    <property type="entry name" value="AdoMet_MTases"/>
    <property type="match status" value="1"/>
</dbReference>
<dbReference type="InterPro" id="IPR041698">
    <property type="entry name" value="Methyltransf_25"/>
</dbReference>
<evidence type="ECO:0000313" key="4">
    <source>
        <dbReference type="Proteomes" id="UP000029622"/>
    </source>
</evidence>
<feature type="domain" description="Methyltransferase" evidence="2">
    <location>
        <begin position="41"/>
        <end position="135"/>
    </location>
</feature>
<dbReference type="STRING" id="1156417.Y919_10460"/>
<comment type="caution">
    <text evidence="3">The sequence shown here is derived from an EMBL/GenBank/DDBJ whole genome shotgun (WGS) entry which is preliminary data.</text>
</comment>